<evidence type="ECO:0000313" key="11">
    <source>
        <dbReference type="Proteomes" id="UP000567293"/>
    </source>
</evidence>
<keyword evidence="3 7" id="KW-0812">Transmembrane</keyword>
<evidence type="ECO:0000256" key="1">
    <source>
        <dbReference type="ARBA" id="ARBA00004651"/>
    </source>
</evidence>
<comment type="subcellular location">
    <subcellularLocation>
        <location evidence="1">Cell membrane</location>
        <topology evidence="1">Multi-pass membrane protein</topology>
    </subcellularLocation>
</comment>
<evidence type="ECO:0000256" key="5">
    <source>
        <dbReference type="ARBA" id="ARBA00023136"/>
    </source>
</evidence>
<feature type="transmembrane region" description="Helical" evidence="7">
    <location>
        <begin position="21"/>
        <end position="43"/>
    </location>
</feature>
<keyword evidence="5 7" id="KW-0472">Membrane</keyword>
<evidence type="ECO:0000256" key="7">
    <source>
        <dbReference type="SAM" id="Phobius"/>
    </source>
</evidence>
<feature type="transmembrane region" description="Helical" evidence="7">
    <location>
        <begin position="399"/>
        <end position="417"/>
    </location>
</feature>
<evidence type="ECO:0000259" key="9">
    <source>
        <dbReference type="Pfam" id="PF12704"/>
    </source>
</evidence>
<feature type="domain" description="ABC3 transporter permease C-terminal" evidence="8">
    <location>
        <begin position="309"/>
        <end position="412"/>
    </location>
</feature>
<feature type="transmembrane region" description="Helical" evidence="7">
    <location>
        <begin position="351"/>
        <end position="373"/>
    </location>
</feature>
<dbReference type="GO" id="GO:0022857">
    <property type="term" value="F:transmembrane transporter activity"/>
    <property type="evidence" value="ECO:0007669"/>
    <property type="project" value="TreeGrafter"/>
</dbReference>
<proteinExistence type="inferred from homology"/>
<dbReference type="GO" id="GO:0005886">
    <property type="term" value="C:plasma membrane"/>
    <property type="evidence" value="ECO:0007669"/>
    <property type="project" value="UniProtKB-SubCell"/>
</dbReference>
<name>A0A7V8SX05_9BACT</name>
<evidence type="ECO:0000256" key="2">
    <source>
        <dbReference type="ARBA" id="ARBA00022475"/>
    </source>
</evidence>
<dbReference type="AlphaFoldDB" id="A0A7V8SX05"/>
<organism evidence="10 11">
    <name type="scientific">Candidatus Acidiferrum panamense</name>
    <dbReference type="NCBI Taxonomy" id="2741543"/>
    <lineage>
        <taxon>Bacteria</taxon>
        <taxon>Pseudomonadati</taxon>
        <taxon>Acidobacteriota</taxon>
        <taxon>Terriglobia</taxon>
        <taxon>Candidatus Acidiferrales</taxon>
        <taxon>Candidatus Acidiferrum</taxon>
    </lineage>
</organism>
<dbReference type="PANTHER" id="PTHR30572">
    <property type="entry name" value="MEMBRANE COMPONENT OF TRANSPORTER-RELATED"/>
    <property type="match status" value="1"/>
</dbReference>
<dbReference type="InterPro" id="IPR025857">
    <property type="entry name" value="MacB_PCD"/>
</dbReference>
<evidence type="ECO:0000256" key="6">
    <source>
        <dbReference type="ARBA" id="ARBA00038076"/>
    </source>
</evidence>
<dbReference type="InterPro" id="IPR003838">
    <property type="entry name" value="ABC3_permease_C"/>
</dbReference>
<dbReference type="Proteomes" id="UP000567293">
    <property type="component" value="Unassembled WGS sequence"/>
</dbReference>
<evidence type="ECO:0000313" key="10">
    <source>
        <dbReference type="EMBL" id="MBA0085785.1"/>
    </source>
</evidence>
<protein>
    <submittedName>
        <fullName evidence="10">ABC transporter permease</fullName>
    </submittedName>
</protein>
<accession>A0A7V8SX05</accession>
<dbReference type="Pfam" id="PF12704">
    <property type="entry name" value="MacB_PCD"/>
    <property type="match status" value="1"/>
</dbReference>
<feature type="transmembrane region" description="Helical" evidence="7">
    <location>
        <begin position="301"/>
        <end position="324"/>
    </location>
</feature>
<dbReference type="InterPro" id="IPR050250">
    <property type="entry name" value="Macrolide_Exporter_MacB"/>
</dbReference>
<dbReference type="EMBL" id="JACDQQ010001209">
    <property type="protein sequence ID" value="MBA0085785.1"/>
    <property type="molecule type" value="Genomic_DNA"/>
</dbReference>
<comment type="similarity">
    <text evidence="6">Belongs to the ABC-4 integral membrane protein family.</text>
</comment>
<sequence>MERLLRDLQYSLRALRRTPGFTAIAVLTLALGIGANTAIFTLLDQVLLRLLPVKNPQQLVLLTMRGRNYGSNWGGNAISYPMFRDFQDHNEVFSSMFCRFPYAGSLTVDGRSERVAVELVSGTYFATLGIAPELGRLFTAEDDRVPTGEPYAVLSYAFWKSRFAGDPAVVGKRLILNNYEVTVVGVAQAGFDGLELGFSPKIFVPIMMQSHVIIGVQEDMLKARRNRWVNAFGRLKPGISQQQAKVSLQPFMHSMLEQEVLEPAFAHASTYDRQEFLKCWIDVLPGSQGRSFTRRQLSTPLWVLIATTGAVLLIACANLANLLLVRGTARTKEIAIRLAIGATRGQIVRQLLIESLSLSFFGGMAGLLLAFWADKALMSIYLPSDSGGLYISSVPDLRILFFTFAVTIVTGITFGLVPA</sequence>
<feature type="non-terminal residue" evidence="10">
    <location>
        <position position="419"/>
    </location>
</feature>
<reference evidence="10" key="1">
    <citation type="submission" date="2020-06" db="EMBL/GenBank/DDBJ databases">
        <title>Legume-microbial interactions unlock mineral nutrients during tropical forest succession.</title>
        <authorList>
            <person name="Epihov D.Z."/>
        </authorList>
    </citation>
    <scope>NUCLEOTIDE SEQUENCE [LARGE SCALE GENOMIC DNA]</scope>
    <source>
        <strain evidence="10">Pan2503</strain>
    </source>
</reference>
<evidence type="ECO:0000259" key="8">
    <source>
        <dbReference type="Pfam" id="PF02687"/>
    </source>
</evidence>
<evidence type="ECO:0000256" key="4">
    <source>
        <dbReference type="ARBA" id="ARBA00022989"/>
    </source>
</evidence>
<evidence type="ECO:0000256" key="3">
    <source>
        <dbReference type="ARBA" id="ARBA00022692"/>
    </source>
</evidence>
<keyword evidence="2" id="KW-1003">Cell membrane</keyword>
<dbReference type="Pfam" id="PF02687">
    <property type="entry name" value="FtsX"/>
    <property type="match status" value="1"/>
</dbReference>
<gene>
    <name evidence="10" type="ORF">HRJ53_12375</name>
</gene>
<keyword evidence="4 7" id="KW-1133">Transmembrane helix</keyword>
<keyword evidence="11" id="KW-1185">Reference proteome</keyword>
<dbReference type="PANTHER" id="PTHR30572:SF4">
    <property type="entry name" value="ABC TRANSPORTER PERMEASE YTRF"/>
    <property type="match status" value="1"/>
</dbReference>
<feature type="domain" description="MacB-like periplasmic core" evidence="9">
    <location>
        <begin position="22"/>
        <end position="248"/>
    </location>
</feature>
<comment type="caution">
    <text evidence="10">The sequence shown here is derived from an EMBL/GenBank/DDBJ whole genome shotgun (WGS) entry which is preliminary data.</text>
</comment>